<dbReference type="EMBL" id="QOCW01000002">
    <property type="protein sequence ID" value="RBW71114.1"/>
    <property type="molecule type" value="Genomic_DNA"/>
</dbReference>
<name>A0A366Y3Z8_9BACI</name>
<sequence>MNIRFIKLSKHAYKRLMERVTWMTRAEAEKFVRKELNKCRRMEILENGVAYIYKGIKYIVRNNIIVTLYLV</sequence>
<dbReference type="AlphaFoldDB" id="A0A366Y3Z8"/>
<evidence type="ECO:0000313" key="2">
    <source>
        <dbReference type="Proteomes" id="UP000253314"/>
    </source>
</evidence>
<evidence type="ECO:0000313" key="1">
    <source>
        <dbReference type="EMBL" id="RBW71114.1"/>
    </source>
</evidence>
<gene>
    <name evidence="1" type="ORF">DS031_03725</name>
</gene>
<dbReference type="RefSeq" id="WP_113804594.1">
    <property type="nucleotide sequence ID" value="NZ_QOCW01000002.1"/>
</dbReference>
<proteinExistence type="predicted"/>
<keyword evidence="2" id="KW-1185">Reference proteome</keyword>
<comment type="caution">
    <text evidence="1">The sequence shown here is derived from an EMBL/GenBank/DDBJ whole genome shotgun (WGS) entry which is preliminary data.</text>
</comment>
<protein>
    <submittedName>
        <fullName evidence="1">Uncharacterized protein</fullName>
    </submittedName>
</protein>
<dbReference type="Proteomes" id="UP000253314">
    <property type="component" value="Unassembled WGS sequence"/>
</dbReference>
<accession>A0A366Y3Z8</accession>
<organism evidence="1 2">
    <name type="scientific">Bacillus taeanensis</name>
    <dbReference type="NCBI Taxonomy" id="273032"/>
    <lineage>
        <taxon>Bacteria</taxon>
        <taxon>Bacillati</taxon>
        <taxon>Bacillota</taxon>
        <taxon>Bacilli</taxon>
        <taxon>Bacillales</taxon>
        <taxon>Bacillaceae</taxon>
        <taxon>Bacillus</taxon>
    </lineage>
</organism>
<reference evidence="1 2" key="1">
    <citation type="submission" date="2018-07" db="EMBL/GenBank/DDBJ databases">
        <title>Lottiidibacillus patelloidae gen. nov., sp. nov., isolated from the intestinal tract of a marine limpet and the reclassification of B. taeanensis BH030017T, B. algicola KMM 3737T and B. hwajinpoensis SW-72T as genus Lottiidibacillus.</title>
        <authorList>
            <person name="Liu R."/>
            <person name="Huang Z."/>
        </authorList>
    </citation>
    <scope>NUCLEOTIDE SEQUENCE [LARGE SCALE GENOMIC DNA]</scope>
    <source>
        <strain evidence="1 2">BH030017</strain>
    </source>
</reference>